<gene>
    <name evidence="1" type="ORF">PROQFM164_S03g001021</name>
</gene>
<proteinExistence type="predicted"/>
<evidence type="ECO:0000313" key="1">
    <source>
        <dbReference type="EMBL" id="CDM34297.1"/>
    </source>
</evidence>
<dbReference type="InterPro" id="IPR011009">
    <property type="entry name" value="Kinase-like_dom_sf"/>
</dbReference>
<keyword evidence="1" id="KW-0808">Transferase</keyword>
<keyword evidence="1" id="KW-0418">Kinase</keyword>
<dbReference type="SUPFAM" id="SSF56112">
    <property type="entry name" value="Protein kinase-like (PK-like)"/>
    <property type="match status" value="1"/>
</dbReference>
<accession>W6QXN8</accession>
<dbReference type="Proteomes" id="UP000030686">
    <property type="component" value="Unassembled WGS sequence"/>
</dbReference>
<sequence length="104" mass="11638">MTGIPLVPDGPPDFGDFAKNEDGEVDLEAVVEPWHKYDIKITPEVFDPICLGEVLNERYLIEHKLGFGGGSTVWMAYDIQDKTDVALQVICLGDWGENKCRIQD</sequence>
<protein>
    <submittedName>
        <fullName evidence="1">Protein kinase-like domain</fullName>
    </submittedName>
</protein>
<name>W6QXN8_PENRF</name>
<dbReference type="AlphaFoldDB" id="W6QXN8"/>
<dbReference type="STRING" id="1365484.W6QXN8"/>
<reference evidence="1" key="1">
    <citation type="journal article" date="2014" name="Nat. Commun.">
        <title>Multiple recent horizontal transfers of a large genomic region in cheese making fungi.</title>
        <authorList>
            <person name="Cheeseman K."/>
            <person name="Ropars J."/>
            <person name="Renault P."/>
            <person name="Dupont J."/>
            <person name="Gouzy J."/>
            <person name="Branca A."/>
            <person name="Abraham A.L."/>
            <person name="Ceppi M."/>
            <person name="Conseiller E."/>
            <person name="Debuchy R."/>
            <person name="Malagnac F."/>
            <person name="Goarin A."/>
            <person name="Silar P."/>
            <person name="Lacoste S."/>
            <person name="Sallet E."/>
            <person name="Bensimon A."/>
            <person name="Giraud T."/>
            <person name="Brygoo Y."/>
        </authorList>
    </citation>
    <scope>NUCLEOTIDE SEQUENCE [LARGE SCALE GENOMIC DNA]</scope>
    <source>
        <strain evidence="1">FM164</strain>
    </source>
</reference>
<dbReference type="EMBL" id="HG792017">
    <property type="protein sequence ID" value="CDM34297.1"/>
    <property type="molecule type" value="Genomic_DNA"/>
</dbReference>
<dbReference type="GO" id="GO:0016301">
    <property type="term" value="F:kinase activity"/>
    <property type="evidence" value="ECO:0007669"/>
    <property type="project" value="UniProtKB-KW"/>
</dbReference>
<dbReference type="Gene3D" id="3.30.200.20">
    <property type="entry name" value="Phosphorylase Kinase, domain 1"/>
    <property type="match status" value="1"/>
</dbReference>
<organism evidence="1 2">
    <name type="scientific">Penicillium roqueforti (strain FM164)</name>
    <dbReference type="NCBI Taxonomy" id="1365484"/>
    <lineage>
        <taxon>Eukaryota</taxon>
        <taxon>Fungi</taxon>
        <taxon>Dikarya</taxon>
        <taxon>Ascomycota</taxon>
        <taxon>Pezizomycotina</taxon>
        <taxon>Eurotiomycetes</taxon>
        <taxon>Eurotiomycetidae</taxon>
        <taxon>Eurotiales</taxon>
        <taxon>Aspergillaceae</taxon>
        <taxon>Penicillium</taxon>
    </lineage>
</organism>
<keyword evidence="2" id="KW-1185">Reference proteome</keyword>
<evidence type="ECO:0000313" key="2">
    <source>
        <dbReference type="Proteomes" id="UP000030686"/>
    </source>
</evidence>
<dbReference type="OMA" id="WMAYDIQ"/>
<dbReference type="OrthoDB" id="5979581at2759"/>